<evidence type="ECO:0000313" key="2">
    <source>
        <dbReference type="EMBL" id="KAK9727793.1"/>
    </source>
</evidence>
<dbReference type="EMBL" id="JASJQH010006911">
    <property type="protein sequence ID" value="KAK9727793.1"/>
    <property type="molecule type" value="Genomic_DNA"/>
</dbReference>
<sequence>MKSTDQLIQGLYNLETYSDVILRVDERCFFLQKYVLSFHSDYFRTLFNSKGMFLELNNTEIDLSCPKVEEDYVTSDFRYNAEEFELFLKYLYAYEDILDHVSAPTLKVIIGLAHRFLVDGLLEKADTLLMKVVEIDINNWFDLFSFASFYSLENSLEACFNFLQRDPRAILWDDLWELSSSDFERFLRVSRSLTPREHYDFIMKYVNPPNLDGDLELNRKHLLPSLIQNSELLFEKGEASLLETLERYIMEETGDNSELRCELFMILSNGWSRWHANAKERLVKLTNQWEVEFNSRIVRGFNYSGYVQPPGSTTNWVKKVKEVLE</sequence>
<gene>
    <name evidence="2" type="ORF">K7432_001569</name>
</gene>
<keyword evidence="3" id="KW-1185">Reference proteome</keyword>
<dbReference type="InterPro" id="IPR000210">
    <property type="entry name" value="BTB/POZ_dom"/>
</dbReference>
<dbReference type="Proteomes" id="UP001479436">
    <property type="component" value="Unassembled WGS sequence"/>
</dbReference>
<reference evidence="2 3" key="1">
    <citation type="submission" date="2023-04" db="EMBL/GenBank/DDBJ databases">
        <title>Genome of Basidiobolus ranarum AG-B5.</title>
        <authorList>
            <person name="Stajich J.E."/>
            <person name="Carter-House D."/>
            <person name="Gryganskyi A."/>
        </authorList>
    </citation>
    <scope>NUCLEOTIDE SEQUENCE [LARGE SCALE GENOMIC DNA]</scope>
    <source>
        <strain evidence="2 3">AG-B5</strain>
    </source>
</reference>
<dbReference type="SMART" id="SM00225">
    <property type="entry name" value="BTB"/>
    <property type="match status" value="1"/>
</dbReference>
<comment type="caution">
    <text evidence="2">The sequence shown here is derived from an EMBL/GenBank/DDBJ whole genome shotgun (WGS) entry which is preliminary data.</text>
</comment>
<name>A0ABR2W9G2_9FUNG</name>
<dbReference type="Gene3D" id="3.30.710.10">
    <property type="entry name" value="Potassium Channel Kv1.1, Chain A"/>
    <property type="match status" value="1"/>
</dbReference>
<dbReference type="SUPFAM" id="SSF54695">
    <property type="entry name" value="POZ domain"/>
    <property type="match status" value="1"/>
</dbReference>
<organism evidence="2 3">
    <name type="scientific">Basidiobolus ranarum</name>
    <dbReference type="NCBI Taxonomy" id="34480"/>
    <lineage>
        <taxon>Eukaryota</taxon>
        <taxon>Fungi</taxon>
        <taxon>Fungi incertae sedis</taxon>
        <taxon>Zoopagomycota</taxon>
        <taxon>Entomophthoromycotina</taxon>
        <taxon>Basidiobolomycetes</taxon>
        <taxon>Basidiobolales</taxon>
        <taxon>Basidiobolaceae</taxon>
        <taxon>Basidiobolus</taxon>
    </lineage>
</organism>
<proteinExistence type="predicted"/>
<dbReference type="InterPro" id="IPR011333">
    <property type="entry name" value="SKP1/BTB/POZ_sf"/>
</dbReference>
<accession>A0ABR2W9G2</accession>
<evidence type="ECO:0000259" key="1">
    <source>
        <dbReference type="PROSITE" id="PS50097"/>
    </source>
</evidence>
<dbReference type="PANTHER" id="PTHR46306">
    <property type="entry name" value="BTB/POZ DOMAIN-CONTAINING PROTEIN 9"/>
    <property type="match status" value="1"/>
</dbReference>
<protein>
    <recommendedName>
        <fullName evidence="1">BTB domain-containing protein</fullName>
    </recommendedName>
</protein>
<dbReference type="PANTHER" id="PTHR46306:SF1">
    <property type="entry name" value="BTB_POZ DOMAIN-CONTAINING PROTEIN 9"/>
    <property type="match status" value="1"/>
</dbReference>
<dbReference type="PROSITE" id="PS50097">
    <property type="entry name" value="BTB"/>
    <property type="match status" value="1"/>
</dbReference>
<dbReference type="Pfam" id="PF00651">
    <property type="entry name" value="BTB"/>
    <property type="match status" value="1"/>
</dbReference>
<evidence type="ECO:0000313" key="3">
    <source>
        <dbReference type="Proteomes" id="UP001479436"/>
    </source>
</evidence>
<feature type="domain" description="BTB" evidence="1">
    <location>
        <begin position="18"/>
        <end position="100"/>
    </location>
</feature>
<dbReference type="InterPro" id="IPR052407">
    <property type="entry name" value="BTB_POZ_domain_cont_9"/>
</dbReference>